<evidence type="ECO:0000259" key="12">
    <source>
        <dbReference type="SMART" id="SM00470"/>
    </source>
</evidence>
<dbReference type="EMBL" id="KQ964874">
    <property type="protein sequence ID" value="KXN65471.1"/>
    <property type="molecule type" value="Genomic_DNA"/>
</dbReference>
<feature type="binding site" evidence="10">
    <location>
        <begin position="67"/>
        <end position="70"/>
    </location>
    <ligand>
        <name>ATP</name>
        <dbReference type="ChEBI" id="CHEBI:30616"/>
    </ligand>
</feature>
<evidence type="ECO:0000256" key="2">
    <source>
        <dbReference type="ARBA" id="ARBA00013055"/>
    </source>
</evidence>
<dbReference type="SMART" id="SM00470">
    <property type="entry name" value="ParB"/>
    <property type="match status" value="1"/>
</dbReference>
<dbReference type="GO" id="GO:0032272">
    <property type="term" value="P:negative regulation of protein polymerization"/>
    <property type="evidence" value="ECO:0007669"/>
    <property type="project" value="EnsemblFungi"/>
</dbReference>
<reference evidence="13 14" key="1">
    <citation type="journal article" date="2015" name="Genome Biol. Evol.">
        <title>Phylogenomic analyses indicate that early fungi evolved digesting cell walls of algal ancestors of land plants.</title>
        <authorList>
            <person name="Chang Y."/>
            <person name="Wang S."/>
            <person name="Sekimoto S."/>
            <person name="Aerts A.L."/>
            <person name="Choi C."/>
            <person name="Clum A."/>
            <person name="LaButti K.M."/>
            <person name="Lindquist E.A."/>
            <person name="Yee Ngan C."/>
            <person name="Ohm R.A."/>
            <person name="Salamov A.A."/>
            <person name="Grigoriev I.V."/>
            <person name="Spatafora J.W."/>
            <person name="Berbee M.L."/>
        </authorList>
    </citation>
    <scope>NUCLEOTIDE SEQUENCE [LARGE SCALE GENOMIC DNA]</scope>
    <source>
        <strain evidence="13 14">NRRL 28638</strain>
    </source>
</reference>
<sequence length="107" mass="12245">MPDIHKTQDDKIYNIPLSAVNRPIPSVLDKSKVSQFVEDIKKDDEFPPIDVLEVNDKGQNYYFAFGGCHRWAAHKELGKETIRARIRTVDPKVLTTYLGSSNPFLKK</sequence>
<dbReference type="GO" id="GO:0034599">
    <property type="term" value="P:cellular response to oxidative stress"/>
    <property type="evidence" value="ECO:0007669"/>
    <property type="project" value="EnsemblFungi"/>
</dbReference>
<name>A0A137NRU6_CONC2</name>
<evidence type="ECO:0000256" key="5">
    <source>
        <dbReference type="ARBA" id="ARBA00022862"/>
    </source>
</evidence>
<keyword evidence="6 9" id="KW-0560">Oxidoreductase</keyword>
<evidence type="ECO:0000256" key="9">
    <source>
        <dbReference type="PIRNR" id="PIRNR017267"/>
    </source>
</evidence>
<evidence type="ECO:0000313" key="13">
    <source>
        <dbReference type="EMBL" id="KXN65471.1"/>
    </source>
</evidence>
<evidence type="ECO:0000256" key="4">
    <source>
        <dbReference type="ARBA" id="ARBA00022840"/>
    </source>
</evidence>
<feature type="domain" description="ParB-like N-terminal" evidence="12">
    <location>
        <begin position="13"/>
        <end position="103"/>
    </location>
</feature>
<dbReference type="OMA" id="SQIRRPI"/>
<evidence type="ECO:0000313" key="14">
    <source>
        <dbReference type="Proteomes" id="UP000070444"/>
    </source>
</evidence>
<dbReference type="EC" id="1.8.98.2" evidence="2 9"/>
<dbReference type="Proteomes" id="UP000070444">
    <property type="component" value="Unassembled WGS sequence"/>
</dbReference>
<dbReference type="GO" id="GO:0005524">
    <property type="term" value="F:ATP binding"/>
    <property type="evidence" value="ECO:0007669"/>
    <property type="project" value="UniProtKB-KW"/>
</dbReference>
<gene>
    <name evidence="13" type="ORF">CONCODRAFT_80766</name>
</gene>
<keyword evidence="4 9" id="KW-0067">ATP-binding</keyword>
<dbReference type="PIRSF" id="PIRSF017267">
    <property type="entry name" value="Sulfiredoxin"/>
    <property type="match status" value="1"/>
</dbReference>
<keyword evidence="14" id="KW-1185">Reference proteome</keyword>
<keyword evidence="7 11" id="KW-1015">Disulfide bond</keyword>
<dbReference type="InterPro" id="IPR016692">
    <property type="entry name" value="Sulfiredoxin"/>
</dbReference>
<dbReference type="OrthoDB" id="10023328at2759"/>
<comment type="catalytic activity">
    <reaction evidence="8 9">
        <text>S-hydroxy-S-oxy-L-cysteinyl-[peroxiredoxin] + [protein]-dithiol + ATP = S-hydroxy-L-cysteinyl-[peroxiredoxin] + [protein]-disulfide + ADP + phosphate</text>
        <dbReference type="Rhea" id="RHEA:17545"/>
        <dbReference type="Rhea" id="RHEA-COMP:10593"/>
        <dbReference type="Rhea" id="RHEA-COMP:10594"/>
        <dbReference type="Rhea" id="RHEA-COMP:13681"/>
        <dbReference type="Rhea" id="RHEA-COMP:17976"/>
        <dbReference type="ChEBI" id="CHEBI:29950"/>
        <dbReference type="ChEBI" id="CHEBI:30616"/>
        <dbReference type="ChEBI" id="CHEBI:43474"/>
        <dbReference type="ChEBI" id="CHEBI:50058"/>
        <dbReference type="ChEBI" id="CHEBI:61973"/>
        <dbReference type="ChEBI" id="CHEBI:61974"/>
        <dbReference type="ChEBI" id="CHEBI:456216"/>
        <dbReference type="EC" id="1.8.98.2"/>
    </reaction>
</comment>
<comment type="similarity">
    <text evidence="1 9">Belongs to the sulfiredoxin family.</text>
</comment>
<evidence type="ECO:0000256" key="1">
    <source>
        <dbReference type="ARBA" id="ARBA00009609"/>
    </source>
</evidence>
<dbReference type="Gene3D" id="3.90.1530.10">
    <property type="entry name" value="Conserved hypothetical protein from pyrococcus furiosus pfu- 392566-001, ParB domain"/>
    <property type="match status" value="1"/>
</dbReference>
<protein>
    <recommendedName>
        <fullName evidence="2 9">Sulfiredoxin</fullName>
        <ecNumber evidence="2 9">1.8.98.2</ecNumber>
    </recommendedName>
</protein>
<proteinExistence type="inferred from homology"/>
<accession>A0A137NRU6</accession>
<dbReference type="STRING" id="796925.A0A137NRU6"/>
<dbReference type="InterPro" id="IPR003115">
    <property type="entry name" value="ParB_N"/>
</dbReference>
<dbReference type="SUPFAM" id="SSF110849">
    <property type="entry name" value="ParB/Sulfiredoxin"/>
    <property type="match status" value="1"/>
</dbReference>
<dbReference type="Pfam" id="PF02195">
    <property type="entry name" value="ParB_N"/>
    <property type="match status" value="1"/>
</dbReference>
<dbReference type="CDD" id="cd16395">
    <property type="entry name" value="Srx"/>
    <property type="match status" value="1"/>
</dbReference>
<feature type="disulfide bond" description="Interchain" evidence="11">
    <location>
        <position position="68"/>
    </location>
</feature>
<evidence type="ECO:0000256" key="10">
    <source>
        <dbReference type="PIRSR" id="PIRSR017267-1"/>
    </source>
</evidence>
<evidence type="ECO:0000256" key="3">
    <source>
        <dbReference type="ARBA" id="ARBA00022741"/>
    </source>
</evidence>
<keyword evidence="3 9" id="KW-0547">Nucleotide-binding</keyword>
<keyword evidence="5 9" id="KW-0049">Antioxidant</keyword>
<dbReference type="InterPro" id="IPR036086">
    <property type="entry name" value="ParB/Sulfiredoxin_sf"/>
</dbReference>
<dbReference type="PANTHER" id="PTHR21348">
    <property type="match status" value="1"/>
</dbReference>
<evidence type="ECO:0000256" key="7">
    <source>
        <dbReference type="ARBA" id="ARBA00023157"/>
    </source>
</evidence>
<evidence type="ECO:0000256" key="6">
    <source>
        <dbReference type="ARBA" id="ARBA00023002"/>
    </source>
</evidence>
<dbReference type="GO" id="GO:0005737">
    <property type="term" value="C:cytoplasm"/>
    <property type="evidence" value="ECO:0007669"/>
    <property type="project" value="TreeGrafter"/>
</dbReference>
<dbReference type="GO" id="GO:0032542">
    <property type="term" value="F:sulfiredoxin activity"/>
    <property type="evidence" value="ECO:0007669"/>
    <property type="project" value="UniProtKB-EC"/>
</dbReference>
<evidence type="ECO:0000256" key="11">
    <source>
        <dbReference type="PIRSR" id="PIRSR017267-2"/>
    </source>
</evidence>
<dbReference type="AlphaFoldDB" id="A0A137NRU6"/>
<evidence type="ECO:0000256" key="8">
    <source>
        <dbReference type="ARBA" id="ARBA00047514"/>
    </source>
</evidence>
<dbReference type="PANTHER" id="PTHR21348:SF2">
    <property type="entry name" value="SULFIREDOXIN-1"/>
    <property type="match status" value="1"/>
</dbReference>
<organism evidence="13 14">
    <name type="scientific">Conidiobolus coronatus (strain ATCC 28846 / CBS 209.66 / NRRL 28638)</name>
    <name type="common">Delacroixia coronata</name>
    <dbReference type="NCBI Taxonomy" id="796925"/>
    <lineage>
        <taxon>Eukaryota</taxon>
        <taxon>Fungi</taxon>
        <taxon>Fungi incertae sedis</taxon>
        <taxon>Zoopagomycota</taxon>
        <taxon>Entomophthoromycotina</taxon>
        <taxon>Entomophthoromycetes</taxon>
        <taxon>Entomophthorales</taxon>
        <taxon>Ancylistaceae</taxon>
        <taxon>Conidiobolus</taxon>
    </lineage>
</organism>